<dbReference type="GO" id="GO:0043190">
    <property type="term" value="C:ATP-binding cassette (ABC) transporter complex"/>
    <property type="evidence" value="ECO:0007669"/>
    <property type="project" value="TreeGrafter"/>
</dbReference>
<dbReference type="GO" id="GO:0042626">
    <property type="term" value="F:ATPase-coupled transmembrane transporter activity"/>
    <property type="evidence" value="ECO:0007669"/>
    <property type="project" value="TreeGrafter"/>
</dbReference>
<keyword evidence="5" id="KW-0067">ATP-binding</keyword>
<evidence type="ECO:0000256" key="5">
    <source>
        <dbReference type="ARBA" id="ARBA00022840"/>
    </source>
</evidence>
<dbReference type="PANTHER" id="PTHR43553:SF19">
    <property type="entry name" value="HMP_THIAMINE IMPORT ATP-BINDING PROTEIN YKOD-RELATED"/>
    <property type="match status" value="1"/>
</dbReference>
<dbReference type="PROSITE" id="PS50893">
    <property type="entry name" value="ABC_TRANSPORTER_2"/>
    <property type="match status" value="2"/>
</dbReference>
<evidence type="ECO:0000313" key="10">
    <source>
        <dbReference type="Proteomes" id="UP000228680"/>
    </source>
</evidence>
<evidence type="ECO:0000256" key="6">
    <source>
        <dbReference type="ARBA" id="ARBA00022967"/>
    </source>
</evidence>
<dbReference type="GO" id="GO:0005524">
    <property type="term" value="F:ATP binding"/>
    <property type="evidence" value="ECO:0007669"/>
    <property type="project" value="UniProtKB-KW"/>
</dbReference>
<name>A0A2M9EZ71_9BACL</name>
<keyword evidence="3" id="KW-1003">Cell membrane</keyword>
<keyword evidence="4" id="KW-0547">Nucleotide-binding</keyword>
<evidence type="ECO:0000313" key="9">
    <source>
        <dbReference type="EMBL" id="PJK16508.1"/>
    </source>
</evidence>
<dbReference type="PANTHER" id="PTHR43553">
    <property type="entry name" value="HEAVY METAL TRANSPORTER"/>
    <property type="match status" value="1"/>
</dbReference>
<feature type="domain" description="ABC transporter" evidence="8">
    <location>
        <begin position="23"/>
        <end position="263"/>
    </location>
</feature>
<dbReference type="Gene3D" id="3.40.50.300">
    <property type="entry name" value="P-loop containing nucleotide triphosphate hydrolases"/>
    <property type="match status" value="2"/>
</dbReference>
<keyword evidence="2" id="KW-0813">Transport</keyword>
<dbReference type="CDD" id="cd03225">
    <property type="entry name" value="ABC_cobalt_CbiO_domain1"/>
    <property type="match status" value="1"/>
</dbReference>
<comment type="similarity">
    <text evidence="1">Belongs to the ABC transporter superfamily.</text>
</comment>
<dbReference type="InterPro" id="IPR027417">
    <property type="entry name" value="P-loop_NTPase"/>
</dbReference>
<proteinExistence type="inferred from homology"/>
<evidence type="ECO:0000256" key="7">
    <source>
        <dbReference type="ARBA" id="ARBA00023136"/>
    </source>
</evidence>
<comment type="caution">
    <text evidence="9">The sequence shown here is derived from an EMBL/GenBank/DDBJ whole genome shotgun (WGS) entry which is preliminary data.</text>
</comment>
<dbReference type="InterPro" id="IPR050095">
    <property type="entry name" value="ECF_ABC_transporter_ATP-bd"/>
</dbReference>
<evidence type="ECO:0000256" key="3">
    <source>
        <dbReference type="ARBA" id="ARBA00022475"/>
    </source>
</evidence>
<dbReference type="Proteomes" id="UP000228680">
    <property type="component" value="Unassembled WGS sequence"/>
</dbReference>
<dbReference type="Pfam" id="PF00005">
    <property type="entry name" value="ABC_tran"/>
    <property type="match status" value="2"/>
</dbReference>
<dbReference type="InterPro" id="IPR015856">
    <property type="entry name" value="ABC_transpr_CbiO/EcfA_su"/>
</dbReference>
<reference evidence="9 10" key="1">
    <citation type="submission" date="2017-10" db="EMBL/GenBank/DDBJ databases">
        <title>Draft genome of Chryseomicrobium casticus sp. nov.</title>
        <authorList>
            <person name="Chakraborty R."/>
            <person name="Saha T."/>
        </authorList>
    </citation>
    <scope>NUCLEOTIDE SEQUENCE [LARGE SCALE GENOMIC DNA]</scope>
    <source>
        <strain evidence="9 10">ET03</strain>
    </source>
</reference>
<dbReference type="AlphaFoldDB" id="A0A2M9EZ71"/>
<dbReference type="EMBL" id="PCGR01000002">
    <property type="protein sequence ID" value="PJK16508.1"/>
    <property type="molecule type" value="Genomic_DNA"/>
</dbReference>
<accession>A0A2M9EZ71</accession>
<dbReference type="OrthoDB" id="501320at2"/>
<protein>
    <submittedName>
        <fullName evidence="9">ABC transporter</fullName>
    </submittedName>
</protein>
<keyword evidence="7" id="KW-0472">Membrane</keyword>
<evidence type="ECO:0000256" key="2">
    <source>
        <dbReference type="ARBA" id="ARBA00022448"/>
    </source>
</evidence>
<sequence>MQRGLFAATRLPVKSVMPVSDVLAFSDVAFRYPDEPSPVLEDVSLKLHVGDKWLVKGPSGCGKSTLFYLLNGLYPDACDGELTGTRILFGKPYEQYRPGEISQVIATVFQDPDSQFCMPTVEEELAFTLENQSVPRGQMEEQITRTLEETGLTAFRHRVIQTLSGGEKQRVATACALIMKPKIVLLDEPLAHLDPMTAREYVQWFSALQQRHEWTVLVIDHQAELWRDFFDHVIELGEHVPISETKRTTPSSSKPVGSGLFKARVNVPGILNTAELQLESGTITVLAGPNGAGKSTLLKAVAGLIPSAEREVYTQSIGYVPQSPEFLFMTSSVRQEVALGGGIRTETYIDKLLLGAVAASNPFAVSQGQKRRTALAAMLNDARSVLLLDEPTAGQDAYALEELEDALFQVVTDGAALLVVTHDMNFASRIADALLLIRDGDMSGPFVPRSVFSNPALLEKYRLVASEGGSIDVNMAAPVESFY</sequence>
<dbReference type="InterPro" id="IPR003439">
    <property type="entry name" value="ABC_transporter-like_ATP-bd"/>
</dbReference>
<dbReference type="SUPFAM" id="SSF52540">
    <property type="entry name" value="P-loop containing nucleoside triphosphate hydrolases"/>
    <property type="match status" value="2"/>
</dbReference>
<feature type="domain" description="ABC transporter" evidence="8">
    <location>
        <begin position="255"/>
        <end position="464"/>
    </location>
</feature>
<gene>
    <name evidence="9" type="ORF">CQS04_04950</name>
</gene>
<evidence type="ECO:0000256" key="1">
    <source>
        <dbReference type="ARBA" id="ARBA00005417"/>
    </source>
</evidence>
<dbReference type="SMART" id="SM00382">
    <property type="entry name" value="AAA"/>
    <property type="match status" value="2"/>
</dbReference>
<keyword evidence="10" id="KW-1185">Reference proteome</keyword>
<evidence type="ECO:0000259" key="8">
    <source>
        <dbReference type="PROSITE" id="PS50893"/>
    </source>
</evidence>
<evidence type="ECO:0000256" key="4">
    <source>
        <dbReference type="ARBA" id="ARBA00022741"/>
    </source>
</evidence>
<dbReference type="InterPro" id="IPR003593">
    <property type="entry name" value="AAA+_ATPase"/>
</dbReference>
<organism evidence="9 10">
    <name type="scientific">Chryseomicrobium excrementi</name>
    <dbReference type="NCBI Taxonomy" id="2041346"/>
    <lineage>
        <taxon>Bacteria</taxon>
        <taxon>Bacillati</taxon>
        <taxon>Bacillota</taxon>
        <taxon>Bacilli</taxon>
        <taxon>Bacillales</taxon>
        <taxon>Caryophanaceae</taxon>
        <taxon>Chryseomicrobium</taxon>
    </lineage>
</organism>
<dbReference type="GO" id="GO:0016887">
    <property type="term" value="F:ATP hydrolysis activity"/>
    <property type="evidence" value="ECO:0007669"/>
    <property type="project" value="InterPro"/>
</dbReference>
<keyword evidence="6" id="KW-1278">Translocase</keyword>